<dbReference type="GO" id="GO:0097163">
    <property type="term" value="F:sulfur carrier activity"/>
    <property type="evidence" value="ECO:0007669"/>
    <property type="project" value="UniProtKB-UniRule"/>
</dbReference>
<keyword evidence="6" id="KW-1185">Reference proteome</keyword>
<dbReference type="SUPFAM" id="SSF64307">
    <property type="entry name" value="SirA-like"/>
    <property type="match status" value="1"/>
</dbReference>
<evidence type="ECO:0000259" key="4">
    <source>
        <dbReference type="PROSITE" id="PS01148"/>
    </source>
</evidence>
<keyword evidence="2 3" id="KW-0963">Cytoplasm</keyword>
<evidence type="ECO:0000313" key="6">
    <source>
        <dbReference type="Proteomes" id="UP000273643"/>
    </source>
</evidence>
<dbReference type="PANTHER" id="PTHR33279:SF2">
    <property type="entry name" value="SULFUR CARRIER PROTEIN TUSA"/>
    <property type="match status" value="1"/>
</dbReference>
<dbReference type="InterPro" id="IPR036868">
    <property type="entry name" value="TusA-like_sf"/>
</dbReference>
<dbReference type="Pfam" id="PF01206">
    <property type="entry name" value="TusA"/>
    <property type="match status" value="1"/>
</dbReference>
<evidence type="ECO:0000256" key="2">
    <source>
        <dbReference type="ARBA" id="ARBA00022490"/>
    </source>
</evidence>
<reference evidence="5 6" key="1">
    <citation type="submission" date="2018-11" db="EMBL/GenBank/DDBJ databases">
        <title>Genomic Encyclopedia of Type Strains, Phase IV (KMG-IV): sequencing the most valuable type-strain genomes for metagenomic binning, comparative biology and taxonomic classification.</title>
        <authorList>
            <person name="Goeker M."/>
        </authorList>
    </citation>
    <scope>NUCLEOTIDE SEQUENCE [LARGE SCALE GENOMIC DNA]</scope>
    <source>
        <strain evidence="5 6">DSM 16974</strain>
    </source>
</reference>
<evidence type="ECO:0000256" key="3">
    <source>
        <dbReference type="HAMAP-Rule" id="MF_00413"/>
    </source>
</evidence>
<organism evidence="5 6">
    <name type="scientific">Marinimicrobium koreense</name>
    <dbReference type="NCBI Taxonomy" id="306545"/>
    <lineage>
        <taxon>Bacteria</taxon>
        <taxon>Pseudomonadati</taxon>
        <taxon>Pseudomonadota</taxon>
        <taxon>Gammaproteobacteria</taxon>
        <taxon>Cellvibrionales</taxon>
        <taxon>Cellvibrionaceae</taxon>
        <taxon>Marinimicrobium</taxon>
    </lineage>
</organism>
<sequence length="84" mass="9524">MSDHKERPGTIHKALDARGLVCPEPVMLLHRAVREVAAGEVIEMIATDPSTERDVPKFCLFLGHELVLEESEGEEYRYYIRKSG</sequence>
<dbReference type="PANTHER" id="PTHR33279">
    <property type="entry name" value="SULFUR CARRIER PROTEIN YEDF-RELATED"/>
    <property type="match status" value="1"/>
</dbReference>
<feature type="domain" description="UPF0033" evidence="4">
    <location>
        <begin position="15"/>
        <end position="39"/>
    </location>
</feature>
<feature type="active site" description="Cysteine persulfide intermediate" evidence="3">
    <location>
        <position position="22"/>
    </location>
</feature>
<dbReference type="NCBIfam" id="NF001423">
    <property type="entry name" value="PRK00299.1"/>
    <property type="match status" value="1"/>
</dbReference>
<dbReference type="AlphaFoldDB" id="A0A3N1P1Q6"/>
<proteinExistence type="inferred from homology"/>
<comment type="similarity">
    <text evidence="1 3">Belongs to the sulfur carrier protein TusA family.</text>
</comment>
<dbReference type="HAMAP" id="MF_00413">
    <property type="entry name" value="Thiourid_synth_A"/>
    <property type="match status" value="1"/>
</dbReference>
<dbReference type="CDD" id="cd03423">
    <property type="entry name" value="SirA"/>
    <property type="match status" value="1"/>
</dbReference>
<dbReference type="RefSeq" id="WP_123637754.1">
    <property type="nucleotide sequence ID" value="NZ_JBHYFO010000013.1"/>
</dbReference>
<dbReference type="InterPro" id="IPR022931">
    <property type="entry name" value="Sulphur_carrier_TusA"/>
</dbReference>
<comment type="subcellular location">
    <subcellularLocation>
        <location evidence="3">Cytoplasm</location>
    </subcellularLocation>
</comment>
<comment type="caution">
    <text evidence="5">The sequence shown here is derived from an EMBL/GenBank/DDBJ whole genome shotgun (WGS) entry which is preliminary data.</text>
</comment>
<evidence type="ECO:0000313" key="5">
    <source>
        <dbReference type="EMBL" id="ROQ20640.1"/>
    </source>
</evidence>
<name>A0A3N1P1Q6_9GAMM</name>
<dbReference type="InterPro" id="IPR001455">
    <property type="entry name" value="TusA-like"/>
</dbReference>
<dbReference type="EMBL" id="RJUK01000001">
    <property type="protein sequence ID" value="ROQ20640.1"/>
    <property type="molecule type" value="Genomic_DNA"/>
</dbReference>
<dbReference type="GO" id="GO:0002143">
    <property type="term" value="P:tRNA wobble position uridine thiolation"/>
    <property type="evidence" value="ECO:0007669"/>
    <property type="project" value="InterPro"/>
</dbReference>
<protein>
    <recommendedName>
        <fullName evidence="3">Sulfur carrier protein TusA</fullName>
    </recommendedName>
</protein>
<evidence type="ECO:0000256" key="1">
    <source>
        <dbReference type="ARBA" id="ARBA00008984"/>
    </source>
</evidence>
<dbReference type="Gene3D" id="3.30.110.40">
    <property type="entry name" value="TusA-like domain"/>
    <property type="match status" value="1"/>
</dbReference>
<dbReference type="GO" id="GO:0005737">
    <property type="term" value="C:cytoplasm"/>
    <property type="evidence" value="ECO:0007669"/>
    <property type="project" value="UniProtKB-SubCell"/>
</dbReference>
<gene>
    <name evidence="3" type="primary">tusA</name>
    <name evidence="5" type="ORF">EDC38_1253</name>
</gene>
<dbReference type="PROSITE" id="PS01148">
    <property type="entry name" value="UPF0033"/>
    <property type="match status" value="1"/>
</dbReference>
<accession>A0A3N1P1Q6</accession>
<comment type="function">
    <text evidence="3">Sulfur carrier protein which probably makes part of a sulfur-relay system.</text>
</comment>
<dbReference type="Proteomes" id="UP000273643">
    <property type="component" value="Unassembled WGS sequence"/>
</dbReference>
<dbReference type="OrthoDB" id="9797352at2"/>